<name>A0A3L6T4K9_PANMI</name>
<protein>
    <submittedName>
        <fullName evidence="1">Anthocyanidin 3-O-glucosyltransferase</fullName>
    </submittedName>
</protein>
<gene>
    <name evidence="1" type="ORF">C2845_PM05G01030</name>
</gene>
<dbReference type="Proteomes" id="UP000275267">
    <property type="component" value="Unassembled WGS sequence"/>
</dbReference>
<proteinExistence type="predicted"/>
<keyword evidence="2" id="KW-1185">Reference proteome</keyword>
<evidence type="ECO:0000313" key="1">
    <source>
        <dbReference type="EMBL" id="RLN30836.1"/>
    </source>
</evidence>
<accession>A0A3L6T4K9</accession>
<sequence length="92" mass="10231">MRPPTEYLAAEIEGHVRREEASGLDVCFVHLPAVDHSMEFAGIEEFVSRFMQMHAPHVRVEISSSASPVAAVILDFFYTTLIDVCRDLAVPA</sequence>
<dbReference type="GO" id="GO:0016740">
    <property type="term" value="F:transferase activity"/>
    <property type="evidence" value="ECO:0007669"/>
    <property type="project" value="UniProtKB-KW"/>
</dbReference>
<evidence type="ECO:0000313" key="2">
    <source>
        <dbReference type="Proteomes" id="UP000275267"/>
    </source>
</evidence>
<dbReference type="STRING" id="4540.A0A3L6T4K9"/>
<dbReference type="AlphaFoldDB" id="A0A3L6T4K9"/>
<dbReference type="Gene3D" id="3.40.50.2000">
    <property type="entry name" value="Glycogen Phosphorylase B"/>
    <property type="match status" value="1"/>
</dbReference>
<dbReference type="EMBL" id="PQIB02000003">
    <property type="protein sequence ID" value="RLN30836.1"/>
    <property type="molecule type" value="Genomic_DNA"/>
</dbReference>
<comment type="caution">
    <text evidence="1">The sequence shown here is derived from an EMBL/GenBank/DDBJ whole genome shotgun (WGS) entry which is preliminary data.</text>
</comment>
<organism evidence="1 2">
    <name type="scientific">Panicum miliaceum</name>
    <name type="common">Proso millet</name>
    <name type="synonym">Broomcorn millet</name>
    <dbReference type="NCBI Taxonomy" id="4540"/>
    <lineage>
        <taxon>Eukaryota</taxon>
        <taxon>Viridiplantae</taxon>
        <taxon>Streptophyta</taxon>
        <taxon>Embryophyta</taxon>
        <taxon>Tracheophyta</taxon>
        <taxon>Spermatophyta</taxon>
        <taxon>Magnoliopsida</taxon>
        <taxon>Liliopsida</taxon>
        <taxon>Poales</taxon>
        <taxon>Poaceae</taxon>
        <taxon>PACMAD clade</taxon>
        <taxon>Panicoideae</taxon>
        <taxon>Panicodae</taxon>
        <taxon>Paniceae</taxon>
        <taxon>Panicinae</taxon>
        <taxon>Panicum</taxon>
        <taxon>Panicum sect. Panicum</taxon>
    </lineage>
</organism>
<reference evidence="2" key="1">
    <citation type="journal article" date="2019" name="Nat. Commun.">
        <title>The genome of broomcorn millet.</title>
        <authorList>
            <person name="Zou C."/>
            <person name="Miki D."/>
            <person name="Li D."/>
            <person name="Tang Q."/>
            <person name="Xiao L."/>
            <person name="Rajput S."/>
            <person name="Deng P."/>
            <person name="Jia W."/>
            <person name="Huang R."/>
            <person name="Zhang M."/>
            <person name="Sun Y."/>
            <person name="Hu J."/>
            <person name="Fu X."/>
            <person name="Schnable P.S."/>
            <person name="Li F."/>
            <person name="Zhang H."/>
            <person name="Feng B."/>
            <person name="Zhu X."/>
            <person name="Liu R."/>
            <person name="Schnable J.C."/>
            <person name="Zhu J.-K."/>
            <person name="Zhang H."/>
        </authorList>
    </citation>
    <scope>NUCLEOTIDE SEQUENCE [LARGE SCALE GENOMIC DNA]</scope>
</reference>